<dbReference type="Proteomes" id="UP001139000">
    <property type="component" value="Unassembled WGS sequence"/>
</dbReference>
<dbReference type="RefSeq" id="WP_234657018.1">
    <property type="nucleotide sequence ID" value="NZ_CP094997.1"/>
</dbReference>
<dbReference type="AlphaFoldDB" id="A0A9X1PQZ8"/>
<comment type="caution">
    <text evidence="1">The sequence shown here is derived from an EMBL/GenBank/DDBJ whole genome shotgun (WGS) entry which is preliminary data.</text>
</comment>
<dbReference type="EMBL" id="JAJTTC010000006">
    <property type="protein sequence ID" value="MCF0064083.1"/>
    <property type="molecule type" value="Genomic_DNA"/>
</dbReference>
<reference evidence="1" key="1">
    <citation type="submission" date="2021-12" db="EMBL/GenBank/DDBJ databases">
        <title>Novel species in genus Dyadobacter.</title>
        <authorList>
            <person name="Ma C."/>
        </authorList>
    </citation>
    <scope>NUCLEOTIDE SEQUENCE</scope>
    <source>
        <strain evidence="1">LJ419</strain>
    </source>
</reference>
<proteinExistence type="predicted"/>
<evidence type="ECO:0000313" key="1">
    <source>
        <dbReference type="EMBL" id="MCF0064083.1"/>
    </source>
</evidence>
<protein>
    <submittedName>
        <fullName evidence="1">Uncharacterized protein</fullName>
    </submittedName>
</protein>
<sequence length="114" mass="13353">MRDRTDILTDLVLFKGELSELRNELSQYSSDVEKPLITISKLDFSNILRRCIAEEISFEDLTDWANLIEFRDDLDFELAEMQELTFELASPEINGEISKERLKEMINELIAQHN</sequence>
<name>A0A9X1PQZ8_9BACT</name>
<accession>A0A9X1PQZ8</accession>
<keyword evidence="2" id="KW-1185">Reference proteome</keyword>
<organism evidence="1 2">
    <name type="scientific">Dyadobacter chenwenxiniae</name>
    <dbReference type="NCBI Taxonomy" id="2906456"/>
    <lineage>
        <taxon>Bacteria</taxon>
        <taxon>Pseudomonadati</taxon>
        <taxon>Bacteroidota</taxon>
        <taxon>Cytophagia</taxon>
        <taxon>Cytophagales</taxon>
        <taxon>Spirosomataceae</taxon>
        <taxon>Dyadobacter</taxon>
    </lineage>
</organism>
<gene>
    <name evidence="1" type="ORF">LXM26_21380</name>
</gene>
<evidence type="ECO:0000313" key="2">
    <source>
        <dbReference type="Proteomes" id="UP001139000"/>
    </source>
</evidence>